<name>A0A2Z7D3D7_9LAMI</name>
<protein>
    <submittedName>
        <fullName evidence="1">Uncharacterized protein</fullName>
    </submittedName>
</protein>
<evidence type="ECO:0000313" key="1">
    <source>
        <dbReference type="EMBL" id="KZV51514.1"/>
    </source>
</evidence>
<gene>
    <name evidence="1" type="ORF">F511_24123</name>
</gene>
<proteinExistence type="predicted"/>
<accession>A0A2Z7D3D7</accession>
<reference evidence="1 2" key="1">
    <citation type="journal article" date="2015" name="Proc. Natl. Acad. Sci. U.S.A.">
        <title>The resurrection genome of Boea hygrometrica: A blueprint for survival of dehydration.</title>
        <authorList>
            <person name="Xiao L."/>
            <person name="Yang G."/>
            <person name="Zhang L."/>
            <person name="Yang X."/>
            <person name="Zhao S."/>
            <person name="Ji Z."/>
            <person name="Zhou Q."/>
            <person name="Hu M."/>
            <person name="Wang Y."/>
            <person name="Chen M."/>
            <person name="Xu Y."/>
            <person name="Jin H."/>
            <person name="Xiao X."/>
            <person name="Hu G."/>
            <person name="Bao F."/>
            <person name="Hu Y."/>
            <person name="Wan P."/>
            <person name="Li L."/>
            <person name="Deng X."/>
            <person name="Kuang T."/>
            <person name="Xiang C."/>
            <person name="Zhu J.K."/>
            <person name="Oliver M.J."/>
            <person name="He Y."/>
        </authorList>
    </citation>
    <scope>NUCLEOTIDE SEQUENCE [LARGE SCALE GENOMIC DNA]</scope>
    <source>
        <strain evidence="2">cv. XS01</strain>
    </source>
</reference>
<evidence type="ECO:0000313" key="2">
    <source>
        <dbReference type="Proteomes" id="UP000250235"/>
    </source>
</evidence>
<organism evidence="1 2">
    <name type="scientific">Dorcoceras hygrometricum</name>
    <dbReference type="NCBI Taxonomy" id="472368"/>
    <lineage>
        <taxon>Eukaryota</taxon>
        <taxon>Viridiplantae</taxon>
        <taxon>Streptophyta</taxon>
        <taxon>Embryophyta</taxon>
        <taxon>Tracheophyta</taxon>
        <taxon>Spermatophyta</taxon>
        <taxon>Magnoliopsida</taxon>
        <taxon>eudicotyledons</taxon>
        <taxon>Gunneridae</taxon>
        <taxon>Pentapetalae</taxon>
        <taxon>asterids</taxon>
        <taxon>lamiids</taxon>
        <taxon>Lamiales</taxon>
        <taxon>Gesneriaceae</taxon>
        <taxon>Didymocarpoideae</taxon>
        <taxon>Trichosporeae</taxon>
        <taxon>Loxocarpinae</taxon>
        <taxon>Dorcoceras</taxon>
    </lineage>
</organism>
<dbReference type="Proteomes" id="UP000250235">
    <property type="component" value="Unassembled WGS sequence"/>
</dbReference>
<sequence length="93" mass="10088">MAQELRNTTGYRAWGGGAAMRGGADADATSIFLRFDSKKLKEPRYDVVLHELATRRGIGNQLMEEGTSGEQPKVAIDIYLDAGSAAGRLNTSW</sequence>
<dbReference type="AlphaFoldDB" id="A0A2Z7D3D7"/>
<dbReference type="EMBL" id="KQ991608">
    <property type="protein sequence ID" value="KZV51514.1"/>
    <property type="molecule type" value="Genomic_DNA"/>
</dbReference>
<keyword evidence="2" id="KW-1185">Reference proteome</keyword>